<evidence type="ECO:0000313" key="2">
    <source>
        <dbReference type="EMBL" id="ORC08485.1"/>
    </source>
</evidence>
<evidence type="ECO:0000259" key="1">
    <source>
        <dbReference type="Pfam" id="PF01408"/>
    </source>
</evidence>
<feature type="domain" description="Gfo/Idh/MocA-like oxidoreductase N-terminal" evidence="1">
    <location>
        <begin position="4"/>
        <end position="126"/>
    </location>
</feature>
<accession>A0A8E2ISQ1</accession>
<evidence type="ECO:0000313" key="4">
    <source>
        <dbReference type="Proteomes" id="UP000192335"/>
    </source>
</evidence>
<dbReference type="PANTHER" id="PTHR43377:SF1">
    <property type="entry name" value="BILIVERDIN REDUCTASE A"/>
    <property type="match status" value="1"/>
</dbReference>
<keyword evidence="5" id="KW-1185">Reference proteome</keyword>
<comment type="caution">
    <text evidence="2">The sequence shown here is derived from an EMBL/GenBank/DDBJ whole genome shotgun (WGS) entry which is preliminary data.</text>
</comment>
<gene>
    <name evidence="2" type="ORF">B4U45_19655</name>
    <name evidence="3" type="ORF">LAUMK4_00877</name>
</gene>
<dbReference type="Proteomes" id="UP000192335">
    <property type="component" value="Unassembled WGS sequence"/>
</dbReference>
<proteinExistence type="predicted"/>
<sequence length="477" mass="54299">MNNRVALIGLGPHARKVYYPYLSEYFQGDPSASFELLVELKTQQETAAAFLEKQKIQPKRVEFLDADTQLRSGTIDPLAAASLKEHKINKALIATEPKAHKVYIEECIKRGIHVMTDKPVTAPVGLVTSIEAAENIYNDVARLAEMTDQHPNSRVLVQSQRRNHAGYRKVFDVLESLIKEYDVPITYISIHHSDGMWNMPDEFVHRENHPYKYGYGKLMHSGYHFVDLLTLLLRLSSQASSKTPDTITLFSQYIRPGDQHTAITEDTYERFFGKATAAAFSDYMHDQKLHEFGEVDSYSQLQAMKHGKILTTAQLSLIQTGFSQRAWPILPDDTYKSNGRLRHEYINIHVGPLASVQIHSYQSQQSKQQGLSHYDTGGANHFDIYIFRNSNLIGGKAFEKIQFGEMDLKGHEAELYMGQNEYARRQTLDELLQDLPSQNELRNHLPANKLLSAIYKNHARQSKGETPFVSFNAVDIL</sequence>
<protein>
    <recommendedName>
        <fullName evidence="1">Gfo/Idh/MocA-like oxidoreductase N-terminal domain-containing protein</fullName>
    </recommendedName>
</protein>
<reference evidence="2 4" key="1">
    <citation type="submission" date="2017-02" db="EMBL/GenBank/DDBJ databases">
        <title>Mycobacterium kansasii genomes.</title>
        <authorList>
            <person name="Borowka P."/>
            <person name="Strapagiel D."/>
            <person name="Marciniak B."/>
            <person name="Lach J."/>
            <person name="Bakula Z."/>
            <person name="Van Ingen J."/>
            <person name="Safianowska A."/>
            <person name="Brzostek A."/>
            <person name="Dziadek J."/>
            <person name="Jagielski T."/>
        </authorList>
    </citation>
    <scope>NUCLEOTIDE SEQUENCE [LARGE SCALE GENOMIC DNA]</scope>
    <source>
        <strain evidence="2 4">12MK</strain>
    </source>
</reference>
<dbReference type="InterPro" id="IPR051450">
    <property type="entry name" value="Gfo/Idh/MocA_Oxidoreductases"/>
</dbReference>
<dbReference type="EMBL" id="UPHM01000016">
    <property type="protein sequence ID" value="VAZ88805.1"/>
    <property type="molecule type" value="Genomic_DNA"/>
</dbReference>
<evidence type="ECO:0000313" key="3">
    <source>
        <dbReference type="EMBL" id="VAZ88805.1"/>
    </source>
</evidence>
<dbReference type="Pfam" id="PF01408">
    <property type="entry name" value="GFO_IDH_MocA"/>
    <property type="match status" value="1"/>
</dbReference>
<dbReference type="Proteomes" id="UP000271464">
    <property type="component" value="Unassembled WGS sequence"/>
</dbReference>
<dbReference type="InterPro" id="IPR036291">
    <property type="entry name" value="NAD(P)-bd_dom_sf"/>
</dbReference>
<organism evidence="2 4">
    <name type="scientific">Mycobacterium persicum</name>
    <dbReference type="NCBI Taxonomy" id="1487726"/>
    <lineage>
        <taxon>Bacteria</taxon>
        <taxon>Bacillati</taxon>
        <taxon>Actinomycetota</taxon>
        <taxon>Actinomycetes</taxon>
        <taxon>Mycobacteriales</taxon>
        <taxon>Mycobacteriaceae</taxon>
        <taxon>Mycobacterium</taxon>
    </lineage>
</organism>
<reference evidence="3 5" key="2">
    <citation type="submission" date="2018-09" db="EMBL/GenBank/DDBJ databases">
        <authorList>
            <person name="Tagini F."/>
        </authorList>
    </citation>
    <scope>NUCLEOTIDE SEQUENCE [LARGE SCALE GENOMIC DNA]</scope>
    <source>
        <strain evidence="3 5">MK4</strain>
    </source>
</reference>
<dbReference type="PANTHER" id="PTHR43377">
    <property type="entry name" value="BILIVERDIN REDUCTASE A"/>
    <property type="match status" value="1"/>
</dbReference>
<evidence type="ECO:0000313" key="5">
    <source>
        <dbReference type="Proteomes" id="UP000271464"/>
    </source>
</evidence>
<dbReference type="AlphaFoldDB" id="A0A8E2ISQ1"/>
<dbReference type="Gene3D" id="3.40.50.720">
    <property type="entry name" value="NAD(P)-binding Rossmann-like Domain"/>
    <property type="match status" value="1"/>
</dbReference>
<name>A0A8E2ISQ1_9MYCO</name>
<dbReference type="InterPro" id="IPR000683">
    <property type="entry name" value="Gfo/Idh/MocA-like_OxRdtase_N"/>
</dbReference>
<dbReference type="EMBL" id="MWQA01000001">
    <property type="protein sequence ID" value="ORC08485.1"/>
    <property type="molecule type" value="Genomic_DNA"/>
</dbReference>
<dbReference type="SUPFAM" id="SSF51735">
    <property type="entry name" value="NAD(P)-binding Rossmann-fold domains"/>
    <property type="match status" value="1"/>
</dbReference>
<dbReference type="GO" id="GO:0000166">
    <property type="term" value="F:nucleotide binding"/>
    <property type="evidence" value="ECO:0007669"/>
    <property type="project" value="InterPro"/>
</dbReference>